<evidence type="ECO:0000313" key="8">
    <source>
        <dbReference type="Proteomes" id="UP000218238"/>
    </source>
</evidence>
<feature type="domain" description="Mandelate racemase/muconate lactonizing enzyme C-terminal" evidence="6">
    <location>
        <begin position="126"/>
        <end position="226"/>
    </location>
</feature>
<dbReference type="InterPro" id="IPR041338">
    <property type="entry name" value="OSBS_N"/>
</dbReference>
<keyword evidence="1 4" id="KW-0479">Metal-binding</keyword>
<dbReference type="InterPro" id="IPR029017">
    <property type="entry name" value="Enolase-like_N"/>
</dbReference>
<dbReference type="GO" id="GO:0043748">
    <property type="term" value="F:O-succinylbenzoate synthase activity"/>
    <property type="evidence" value="ECO:0007669"/>
    <property type="project" value="UniProtKB-EC"/>
</dbReference>
<evidence type="ECO:0000256" key="4">
    <source>
        <dbReference type="HAMAP-Rule" id="MF_00470"/>
    </source>
</evidence>
<proteinExistence type="inferred from homology"/>
<evidence type="ECO:0000313" key="7">
    <source>
        <dbReference type="EMBL" id="PAX60272.1"/>
    </source>
</evidence>
<dbReference type="SFLD" id="SFLDG00180">
    <property type="entry name" value="muconate_cycloisomerase"/>
    <property type="match status" value="1"/>
</dbReference>
<feature type="binding site" evidence="4">
    <location>
        <position position="230"/>
    </location>
    <ligand>
        <name>Mg(2+)</name>
        <dbReference type="ChEBI" id="CHEBI:18420"/>
    </ligand>
</feature>
<keyword evidence="2 4" id="KW-0460">Magnesium</keyword>
<feature type="active site" description="Proton donor" evidence="4">
    <location>
        <position position="143"/>
    </location>
</feature>
<comment type="cofactor">
    <cofactor evidence="4">
        <name>a divalent metal cation</name>
        <dbReference type="ChEBI" id="CHEBI:60240"/>
    </cofactor>
</comment>
<feature type="binding site" evidence="4">
    <location>
        <position position="205"/>
    </location>
    <ligand>
        <name>Mg(2+)</name>
        <dbReference type="ChEBI" id="CHEBI:18420"/>
    </ligand>
</feature>
<protein>
    <recommendedName>
        <fullName evidence="4 5">o-succinylbenzoate synthase</fullName>
        <shortName evidence="4">OSB synthase</shortName>
        <shortName evidence="4">OSBS</shortName>
        <ecNumber evidence="4 5">4.2.1.113</ecNumber>
    </recommendedName>
    <alternativeName>
        <fullName evidence="4">4-(2'-carboxyphenyl)-4-oxybutyric acid synthase</fullName>
    </alternativeName>
    <alternativeName>
        <fullName evidence="4">o-succinylbenzoic acid synthase</fullName>
    </alternativeName>
</protein>
<dbReference type="Pfam" id="PF21508">
    <property type="entry name" value="MenC_N"/>
    <property type="match status" value="1"/>
</dbReference>
<dbReference type="SFLD" id="SFLDF00009">
    <property type="entry name" value="o-succinylbenzoate_synthase"/>
    <property type="match status" value="1"/>
</dbReference>
<reference evidence="7 8" key="1">
    <citation type="submission" date="2017-08" db="EMBL/GenBank/DDBJ databases">
        <title>Draft genome sequence of filamentous cyanobacterium Calothrix elsteri CCALA 953.</title>
        <authorList>
            <person name="Gagunashvili A.N."/>
            <person name="Elster J."/>
            <person name="Andresson O.S."/>
        </authorList>
    </citation>
    <scope>NUCLEOTIDE SEQUENCE [LARGE SCALE GENOMIC DNA]</scope>
    <source>
        <strain evidence="7 8">CCALA 953</strain>
    </source>
</reference>
<dbReference type="InterPro" id="IPR010196">
    <property type="entry name" value="OSB_synthase_MenC1"/>
</dbReference>
<keyword evidence="3 4" id="KW-0456">Lyase</keyword>
<name>A0A2A2TPB3_9CYAN</name>
<dbReference type="InterPro" id="IPR029065">
    <property type="entry name" value="Enolase_C-like"/>
</dbReference>
<evidence type="ECO:0000256" key="1">
    <source>
        <dbReference type="ARBA" id="ARBA00022723"/>
    </source>
</evidence>
<evidence type="ECO:0000256" key="2">
    <source>
        <dbReference type="ARBA" id="ARBA00022842"/>
    </source>
</evidence>
<dbReference type="SUPFAM" id="SSF54826">
    <property type="entry name" value="Enolase N-terminal domain-like"/>
    <property type="match status" value="1"/>
</dbReference>
<dbReference type="UniPathway" id="UPA00995"/>
<dbReference type="Pfam" id="PF13378">
    <property type="entry name" value="MR_MLE_C"/>
    <property type="match status" value="1"/>
</dbReference>
<evidence type="ECO:0000256" key="5">
    <source>
        <dbReference type="NCBIfam" id="TIGR01927"/>
    </source>
</evidence>
<dbReference type="Gene3D" id="3.20.20.120">
    <property type="entry name" value="Enolase-like C-terminal domain"/>
    <property type="match status" value="1"/>
</dbReference>
<organism evidence="7 8">
    <name type="scientific">Brunnivagina elsteri CCALA 953</name>
    <dbReference type="NCBI Taxonomy" id="987040"/>
    <lineage>
        <taxon>Bacteria</taxon>
        <taxon>Bacillati</taxon>
        <taxon>Cyanobacteriota</taxon>
        <taxon>Cyanophyceae</taxon>
        <taxon>Nostocales</taxon>
        <taxon>Calotrichaceae</taxon>
        <taxon>Brunnivagina</taxon>
    </lineage>
</organism>
<comment type="catalytic activity">
    <reaction evidence="4">
        <text>(1R,6R)-6-hydroxy-2-succinyl-cyclohexa-2,4-diene-1-carboxylate = 2-succinylbenzoate + H2O</text>
        <dbReference type="Rhea" id="RHEA:10196"/>
        <dbReference type="ChEBI" id="CHEBI:15377"/>
        <dbReference type="ChEBI" id="CHEBI:18325"/>
        <dbReference type="ChEBI" id="CHEBI:58689"/>
        <dbReference type="EC" id="4.2.1.113"/>
    </reaction>
</comment>
<dbReference type="NCBIfam" id="NF002739">
    <property type="entry name" value="PRK02714.1"/>
    <property type="match status" value="1"/>
</dbReference>
<dbReference type="SMART" id="SM00922">
    <property type="entry name" value="MR_MLE"/>
    <property type="match status" value="1"/>
</dbReference>
<dbReference type="GO" id="GO:0000287">
    <property type="term" value="F:magnesium ion binding"/>
    <property type="evidence" value="ECO:0007669"/>
    <property type="project" value="UniProtKB-UniRule"/>
</dbReference>
<evidence type="ECO:0000259" key="6">
    <source>
        <dbReference type="SMART" id="SM00922"/>
    </source>
</evidence>
<evidence type="ECO:0000256" key="3">
    <source>
        <dbReference type="ARBA" id="ARBA00023239"/>
    </source>
</evidence>
<comment type="pathway">
    <text evidence="4">Cofactor biosynthesis; phylloquinone biosynthesis.</text>
</comment>
<dbReference type="EC" id="4.2.1.113" evidence="4 5"/>
<dbReference type="AlphaFoldDB" id="A0A2A2TPB3"/>
<comment type="function">
    <text evidence="4">Converts 2-succinyl-6-hydroxy-2,4-cyclohexadiene-1-carboxylate (SHCHC) to 2-succinylbenzoate (OSB).</text>
</comment>
<comment type="caution">
    <text evidence="7">The sequence shown here is derived from an EMBL/GenBank/DDBJ whole genome shotgun (WGS) entry which is preliminary data.</text>
</comment>
<dbReference type="GO" id="GO:0009234">
    <property type="term" value="P:menaquinone biosynthetic process"/>
    <property type="evidence" value="ECO:0007669"/>
    <property type="project" value="UniProtKB-UniRule"/>
</dbReference>
<dbReference type="HAMAP" id="MF_00470">
    <property type="entry name" value="MenC_1"/>
    <property type="match status" value="1"/>
</dbReference>
<dbReference type="RefSeq" id="WP_095720240.1">
    <property type="nucleotide sequence ID" value="NZ_NTFS01000016.1"/>
</dbReference>
<gene>
    <name evidence="4" type="primary">menC</name>
    <name evidence="7" type="ORF">CK510_02775</name>
</gene>
<dbReference type="SFLD" id="SFLDS00001">
    <property type="entry name" value="Enolase"/>
    <property type="match status" value="1"/>
</dbReference>
<dbReference type="EMBL" id="NTFS01000016">
    <property type="protein sequence ID" value="PAX60272.1"/>
    <property type="molecule type" value="Genomic_DNA"/>
</dbReference>
<dbReference type="GO" id="GO:0042372">
    <property type="term" value="P:phylloquinone biosynthetic process"/>
    <property type="evidence" value="ECO:0007669"/>
    <property type="project" value="UniProtKB-UniRule"/>
</dbReference>
<dbReference type="PANTHER" id="PTHR48073">
    <property type="entry name" value="O-SUCCINYLBENZOATE SYNTHASE-RELATED"/>
    <property type="match status" value="1"/>
</dbReference>
<comment type="similarity">
    <text evidence="4">Belongs to the mandelate racemase/muconate lactonizing enzyme family. MenC type 1 subfamily.</text>
</comment>
<dbReference type="InterPro" id="IPR036849">
    <property type="entry name" value="Enolase-like_C_sf"/>
</dbReference>
<keyword evidence="8" id="KW-1185">Reference proteome</keyword>
<feature type="active site" description="Proton acceptor" evidence="4">
    <location>
        <position position="254"/>
    </location>
</feature>
<dbReference type="UniPathway" id="UPA01057">
    <property type="reaction ID" value="UER00165"/>
</dbReference>
<dbReference type="Proteomes" id="UP000218238">
    <property type="component" value="Unassembled WGS sequence"/>
</dbReference>
<dbReference type="Gene3D" id="3.30.390.10">
    <property type="entry name" value="Enolase-like, N-terminal domain"/>
    <property type="match status" value="1"/>
</dbReference>
<dbReference type="CDD" id="cd03320">
    <property type="entry name" value="OSBS"/>
    <property type="match status" value="1"/>
</dbReference>
<dbReference type="InterPro" id="IPR013342">
    <property type="entry name" value="Mandelate_racemase_C"/>
</dbReference>
<dbReference type="PANTHER" id="PTHR48073:SF6">
    <property type="entry name" value="PROTEIN PHYLLO, CHLOROPLASTIC-LIKE"/>
    <property type="match status" value="1"/>
</dbReference>
<dbReference type="NCBIfam" id="TIGR01927">
    <property type="entry name" value="menC_gam_Gplu"/>
    <property type="match status" value="1"/>
</dbReference>
<dbReference type="OrthoDB" id="9802699at2"/>
<comment type="pathway">
    <text evidence="4">Quinol/quinone metabolism; 1,4-dihydroxy-2-naphthoate biosynthesis; 1,4-dihydroxy-2-naphthoate from chorismate: step 4/7.</text>
</comment>
<dbReference type="SUPFAM" id="SSF51604">
    <property type="entry name" value="Enolase C-terminal domain-like"/>
    <property type="match status" value="1"/>
</dbReference>
<feature type="binding site" evidence="4">
    <location>
        <position position="172"/>
    </location>
    <ligand>
        <name>Mg(2+)</name>
        <dbReference type="ChEBI" id="CHEBI:18420"/>
    </ligand>
</feature>
<accession>A0A2A2TPB3</accession>
<sequence length="317" mass="36156">MQYKFNFCPYKREFIRPLQTNHGIWDIREGIIIHLVSETGNIGSGEIAPIPWFASETIEQALAFCQQLPLQVSEEFIFSIPDKLSACQFGFESAWEMANLALEMEHKSNSNSFKFSALLPAGFVVLDAWKPLWNQGYRTFKWKISVHPIVEEIAIFKLLVKALPEGTKLRLDANGGLNYETANLWLFNCDRMMSKNNSLDIEFIEQPLPASQFAEMLELGNCYSTKIALDESVSTLHNLETCYQDGWQGVFVIKPGIIGSLSRLRNFCHRYQIDAVFSSVFETDVGRNAALRLADELSLHKRAVGFGVNHWFQEEEI</sequence>